<dbReference type="RefSeq" id="WP_157336022.1">
    <property type="nucleotide sequence ID" value="NZ_RHLK01000006.1"/>
</dbReference>
<evidence type="ECO:0000313" key="1">
    <source>
        <dbReference type="EMBL" id="MVP00388.1"/>
    </source>
</evidence>
<dbReference type="Proteomes" id="UP000490800">
    <property type="component" value="Unassembled WGS sequence"/>
</dbReference>
<proteinExistence type="predicted"/>
<accession>A0A7X3FIK9</accession>
<reference evidence="1 2" key="1">
    <citation type="journal article" date="2019" name="Microorganisms">
        <title>Paenibacillus lutrae sp. nov., A Chitinolytic Species Isolated from A River Otter in Castril Natural Park, Granada, Spain.</title>
        <authorList>
            <person name="Rodriguez M."/>
            <person name="Reina J.C."/>
            <person name="Bejar V."/>
            <person name="Llamas I."/>
        </authorList>
    </citation>
    <scope>NUCLEOTIDE SEQUENCE [LARGE SCALE GENOMIC DNA]</scope>
    <source>
        <strain evidence="1 2">N10</strain>
    </source>
</reference>
<dbReference type="AlphaFoldDB" id="A0A7X3FIK9"/>
<protein>
    <submittedName>
        <fullName evidence="1">Uncharacterized protein</fullName>
    </submittedName>
</protein>
<sequence length="59" mass="6778">MKKHEMKPGQTGKIMETYKFGNSISHICDGYLAETTEEIEHILDNHQAAGWVILNKQYV</sequence>
<name>A0A7X3FIK9_9BACL</name>
<dbReference type="OrthoDB" id="2648926at2"/>
<dbReference type="EMBL" id="RHLK01000006">
    <property type="protein sequence ID" value="MVP00388.1"/>
    <property type="molecule type" value="Genomic_DNA"/>
</dbReference>
<evidence type="ECO:0000313" key="2">
    <source>
        <dbReference type="Proteomes" id="UP000490800"/>
    </source>
</evidence>
<gene>
    <name evidence="1" type="ORF">EDM21_12780</name>
</gene>
<keyword evidence="2" id="KW-1185">Reference proteome</keyword>
<comment type="caution">
    <text evidence="1">The sequence shown here is derived from an EMBL/GenBank/DDBJ whole genome shotgun (WGS) entry which is preliminary data.</text>
</comment>
<organism evidence="1 2">
    <name type="scientific">Paenibacillus lutrae</name>
    <dbReference type="NCBI Taxonomy" id="2078573"/>
    <lineage>
        <taxon>Bacteria</taxon>
        <taxon>Bacillati</taxon>
        <taxon>Bacillota</taxon>
        <taxon>Bacilli</taxon>
        <taxon>Bacillales</taxon>
        <taxon>Paenibacillaceae</taxon>
        <taxon>Paenibacillus</taxon>
    </lineage>
</organism>